<evidence type="ECO:0000259" key="1">
    <source>
        <dbReference type="Pfam" id="PF01936"/>
    </source>
</evidence>
<dbReference type="GO" id="GO:0004540">
    <property type="term" value="F:RNA nuclease activity"/>
    <property type="evidence" value="ECO:0007669"/>
    <property type="project" value="InterPro"/>
</dbReference>
<name>S7PWA9_GLOTA</name>
<dbReference type="GeneID" id="19304972"/>
<evidence type="ECO:0000313" key="3">
    <source>
        <dbReference type="Proteomes" id="UP000030669"/>
    </source>
</evidence>
<dbReference type="OrthoDB" id="549353at2759"/>
<dbReference type="HOGENOM" id="CLU_180214_0_0_1"/>
<reference evidence="2 3" key="1">
    <citation type="journal article" date="2012" name="Science">
        <title>The Paleozoic origin of enzymatic lignin decomposition reconstructed from 31 fungal genomes.</title>
        <authorList>
            <person name="Floudas D."/>
            <person name="Binder M."/>
            <person name="Riley R."/>
            <person name="Barry K."/>
            <person name="Blanchette R.A."/>
            <person name="Henrissat B."/>
            <person name="Martinez A.T."/>
            <person name="Otillar R."/>
            <person name="Spatafora J.W."/>
            <person name="Yadav J.S."/>
            <person name="Aerts A."/>
            <person name="Benoit I."/>
            <person name="Boyd A."/>
            <person name="Carlson A."/>
            <person name="Copeland A."/>
            <person name="Coutinho P.M."/>
            <person name="de Vries R.P."/>
            <person name="Ferreira P."/>
            <person name="Findley K."/>
            <person name="Foster B."/>
            <person name="Gaskell J."/>
            <person name="Glotzer D."/>
            <person name="Gorecki P."/>
            <person name="Heitman J."/>
            <person name="Hesse C."/>
            <person name="Hori C."/>
            <person name="Igarashi K."/>
            <person name="Jurgens J.A."/>
            <person name="Kallen N."/>
            <person name="Kersten P."/>
            <person name="Kohler A."/>
            <person name="Kuees U."/>
            <person name="Kumar T.K.A."/>
            <person name="Kuo A."/>
            <person name="LaButti K."/>
            <person name="Larrondo L.F."/>
            <person name="Lindquist E."/>
            <person name="Ling A."/>
            <person name="Lombard V."/>
            <person name="Lucas S."/>
            <person name="Lundell T."/>
            <person name="Martin R."/>
            <person name="McLaughlin D.J."/>
            <person name="Morgenstern I."/>
            <person name="Morin E."/>
            <person name="Murat C."/>
            <person name="Nagy L.G."/>
            <person name="Nolan M."/>
            <person name="Ohm R.A."/>
            <person name="Patyshakuliyeva A."/>
            <person name="Rokas A."/>
            <person name="Ruiz-Duenas F.J."/>
            <person name="Sabat G."/>
            <person name="Salamov A."/>
            <person name="Samejima M."/>
            <person name="Schmutz J."/>
            <person name="Slot J.C."/>
            <person name="St John F."/>
            <person name="Stenlid J."/>
            <person name="Sun H."/>
            <person name="Sun S."/>
            <person name="Syed K."/>
            <person name="Tsang A."/>
            <person name="Wiebenga A."/>
            <person name="Young D."/>
            <person name="Pisabarro A."/>
            <person name="Eastwood D.C."/>
            <person name="Martin F."/>
            <person name="Cullen D."/>
            <person name="Grigoriev I.V."/>
            <person name="Hibbett D.S."/>
        </authorList>
    </citation>
    <scope>NUCLEOTIDE SEQUENCE [LARGE SCALE GENOMIC DNA]</scope>
    <source>
        <strain evidence="2 3">ATCC 11539</strain>
    </source>
</reference>
<dbReference type="InterPro" id="IPR021139">
    <property type="entry name" value="NYN"/>
</dbReference>
<feature type="domain" description="NYN" evidence="1">
    <location>
        <begin position="7"/>
        <end position="104"/>
    </location>
</feature>
<dbReference type="RefSeq" id="XP_007869561.1">
    <property type="nucleotide sequence ID" value="XM_007871370.1"/>
</dbReference>
<gene>
    <name evidence="2" type="ORF">GLOTRDRAFT_19079</name>
</gene>
<protein>
    <recommendedName>
        <fullName evidence="1">NYN domain-containing protein</fullName>
    </recommendedName>
</protein>
<accession>S7PWA9</accession>
<dbReference type="Proteomes" id="UP000030669">
    <property type="component" value="Unassembled WGS sequence"/>
</dbReference>
<dbReference type="AlphaFoldDB" id="S7PWA9"/>
<dbReference type="Pfam" id="PF01936">
    <property type="entry name" value="NYN"/>
    <property type="match status" value="1"/>
</dbReference>
<dbReference type="OMA" id="YAMDHST"/>
<dbReference type="KEGG" id="gtr:GLOTRDRAFT_19079"/>
<feature type="non-terminal residue" evidence="2">
    <location>
        <position position="104"/>
    </location>
</feature>
<keyword evidence="3" id="KW-1185">Reference proteome</keyword>
<dbReference type="EMBL" id="KB469309">
    <property type="protein sequence ID" value="EPQ51808.1"/>
    <property type="molecule type" value="Genomic_DNA"/>
</dbReference>
<proteinExistence type="predicted"/>
<evidence type="ECO:0000313" key="2">
    <source>
        <dbReference type="EMBL" id="EPQ51808.1"/>
    </source>
</evidence>
<organism evidence="2 3">
    <name type="scientific">Gloeophyllum trabeum (strain ATCC 11539 / FP-39264 / Madison 617)</name>
    <name type="common">Brown rot fungus</name>
    <dbReference type="NCBI Taxonomy" id="670483"/>
    <lineage>
        <taxon>Eukaryota</taxon>
        <taxon>Fungi</taxon>
        <taxon>Dikarya</taxon>
        <taxon>Basidiomycota</taxon>
        <taxon>Agaricomycotina</taxon>
        <taxon>Agaricomycetes</taxon>
        <taxon>Gloeophyllales</taxon>
        <taxon>Gloeophyllaceae</taxon>
        <taxon>Gloeophyllum</taxon>
    </lineage>
</organism>
<sequence length="104" mass="11306">MAGADLVSIFWDYGSSTLCWSVDMPGNVLVDKIRTIAHQYGRVTAFKAYFDLAEAVSSKSPNIRSELQASARLLNVDVVDMLAFAIDHPAPATVILISGDRDFA</sequence>